<organism evidence="3 4">
    <name type="scientific">Paramarasmius palmivorus</name>
    <dbReference type="NCBI Taxonomy" id="297713"/>
    <lineage>
        <taxon>Eukaryota</taxon>
        <taxon>Fungi</taxon>
        <taxon>Dikarya</taxon>
        <taxon>Basidiomycota</taxon>
        <taxon>Agaricomycotina</taxon>
        <taxon>Agaricomycetes</taxon>
        <taxon>Agaricomycetidae</taxon>
        <taxon>Agaricales</taxon>
        <taxon>Marasmiineae</taxon>
        <taxon>Marasmiaceae</taxon>
        <taxon>Paramarasmius</taxon>
    </lineage>
</organism>
<dbReference type="SUPFAM" id="SSF48179">
    <property type="entry name" value="6-phosphogluconate dehydrogenase C-terminal domain-like"/>
    <property type="match status" value="1"/>
</dbReference>
<evidence type="ECO:0000259" key="2">
    <source>
        <dbReference type="Pfam" id="PF08546"/>
    </source>
</evidence>
<feature type="domain" description="Ketopantoate reductase C-terminal" evidence="2">
    <location>
        <begin position="258"/>
        <end position="361"/>
    </location>
</feature>
<keyword evidence="4" id="KW-1185">Reference proteome</keyword>
<proteinExistence type="predicted"/>
<comment type="caution">
    <text evidence="3">The sequence shown here is derived from an EMBL/GenBank/DDBJ whole genome shotgun (WGS) entry which is preliminary data.</text>
</comment>
<evidence type="ECO:0000313" key="4">
    <source>
        <dbReference type="Proteomes" id="UP001383192"/>
    </source>
</evidence>
<dbReference type="InterPro" id="IPR051402">
    <property type="entry name" value="KPR-Related"/>
</dbReference>
<dbReference type="Proteomes" id="UP001383192">
    <property type="component" value="Unassembled WGS sequence"/>
</dbReference>
<evidence type="ECO:0000313" key="3">
    <source>
        <dbReference type="EMBL" id="KAK7034494.1"/>
    </source>
</evidence>
<dbReference type="AlphaFoldDB" id="A0AAW0C6L8"/>
<dbReference type="EMBL" id="JAYKXP010000057">
    <property type="protein sequence ID" value="KAK7034494.1"/>
    <property type="molecule type" value="Genomic_DNA"/>
</dbReference>
<gene>
    <name evidence="3" type="ORF">VNI00_012341</name>
</gene>
<protein>
    <recommendedName>
        <fullName evidence="5">6-phosphogluconate dehydrogenase C-terminal domain-like protein</fullName>
    </recommendedName>
</protein>
<evidence type="ECO:0000259" key="1">
    <source>
        <dbReference type="Pfam" id="PF02558"/>
    </source>
</evidence>
<dbReference type="InterPro" id="IPR008927">
    <property type="entry name" value="6-PGluconate_DH-like_C_sf"/>
</dbReference>
<dbReference type="Pfam" id="PF02558">
    <property type="entry name" value="ApbA"/>
    <property type="match status" value="1"/>
</dbReference>
<dbReference type="PANTHER" id="PTHR21708:SF43">
    <property type="entry name" value="KETOPANTOATE REDUCTASE C-TERMINAL DOMAIN-CONTAINING PROTEIN"/>
    <property type="match status" value="1"/>
</dbReference>
<dbReference type="InterPro" id="IPR013752">
    <property type="entry name" value="KPA_reductase"/>
</dbReference>
<dbReference type="GO" id="GO:0005737">
    <property type="term" value="C:cytoplasm"/>
    <property type="evidence" value="ECO:0007669"/>
    <property type="project" value="TreeGrafter"/>
</dbReference>
<dbReference type="InterPro" id="IPR013332">
    <property type="entry name" value="KPR_N"/>
</dbReference>
<sequence length="375" mass="41345">MATQPMKEILLVGFGAVGAIYSLIIKRSGLARVTAVARSNFDVVNRDGMHFKSQKYGDIPGWRPDRLCNSVASAADQAYDYVVLTTKAVPDLIKTPNVLAPLLSLPYVGRFPQPAYVVLQNGLNVEVDLYNAIKKLEQGKPKVIGTSLYIGANLLSPNVVEHNNFDRPTLGIYRPNDYTTTTNNTEESDVLNGMASILEAGGSTVKVVPEIQRVKFAKNFWNVAFSSFSTLTNYTLPALFRLPPGVQATYSPYVSPKTADLINQYTIPTIEAILQELITLGRALGFPDNEDGLPSSHVHDTLENTKRIHNSPDSVHIPSMLLDARRGQPIEVEVIFGEVVRMARERNVPAPRIETLYALLLVVQNQIIRQIESSS</sequence>
<dbReference type="Pfam" id="PF08546">
    <property type="entry name" value="ApbA_C"/>
    <property type="match status" value="1"/>
</dbReference>
<evidence type="ECO:0008006" key="5">
    <source>
        <dbReference type="Google" id="ProtNLM"/>
    </source>
</evidence>
<dbReference type="InterPro" id="IPR013328">
    <property type="entry name" value="6PGD_dom2"/>
</dbReference>
<reference evidence="3 4" key="1">
    <citation type="submission" date="2024-01" db="EMBL/GenBank/DDBJ databases">
        <title>A draft genome for a cacao thread blight-causing isolate of Paramarasmius palmivorus.</title>
        <authorList>
            <person name="Baruah I.K."/>
            <person name="Bukari Y."/>
            <person name="Amoako-Attah I."/>
            <person name="Meinhardt L.W."/>
            <person name="Bailey B.A."/>
            <person name="Cohen S.P."/>
        </authorList>
    </citation>
    <scope>NUCLEOTIDE SEQUENCE [LARGE SCALE GENOMIC DNA]</scope>
    <source>
        <strain evidence="3 4">GH-12</strain>
    </source>
</reference>
<dbReference type="Gene3D" id="3.40.50.720">
    <property type="entry name" value="NAD(P)-binding Rossmann-like Domain"/>
    <property type="match status" value="1"/>
</dbReference>
<accession>A0AAW0C6L8</accession>
<dbReference type="PANTHER" id="PTHR21708">
    <property type="entry name" value="PROBABLE 2-DEHYDROPANTOATE 2-REDUCTASE"/>
    <property type="match status" value="1"/>
</dbReference>
<feature type="domain" description="Ketopantoate reductase N-terminal" evidence="1">
    <location>
        <begin position="9"/>
        <end position="172"/>
    </location>
</feature>
<name>A0AAW0C6L8_9AGAR</name>
<dbReference type="Gene3D" id="1.10.1040.10">
    <property type="entry name" value="N-(1-d-carboxylethyl)-l-norvaline Dehydrogenase, domain 2"/>
    <property type="match status" value="1"/>
</dbReference>